<dbReference type="KEGG" id="nhy:JQS43_08320"/>
<feature type="domain" description="UmuC" evidence="5">
    <location>
        <begin position="28"/>
        <end position="155"/>
    </location>
</feature>
<dbReference type="InterPro" id="IPR050356">
    <property type="entry name" value="SulA_CellDiv_inhibitor"/>
</dbReference>
<dbReference type="SUPFAM" id="SSF56672">
    <property type="entry name" value="DNA/RNA polymerases"/>
    <property type="match status" value="1"/>
</dbReference>
<accession>A0A895YJS3</accession>
<organism evidence="6 7">
    <name type="scientific">Natronosporangium hydrolyticum</name>
    <dbReference type="NCBI Taxonomy" id="2811111"/>
    <lineage>
        <taxon>Bacteria</taxon>
        <taxon>Bacillati</taxon>
        <taxon>Actinomycetota</taxon>
        <taxon>Actinomycetes</taxon>
        <taxon>Micromonosporales</taxon>
        <taxon>Micromonosporaceae</taxon>
        <taxon>Natronosporangium</taxon>
    </lineage>
</organism>
<dbReference type="Gene3D" id="3.30.70.270">
    <property type="match status" value="1"/>
</dbReference>
<dbReference type="Pfam" id="PF00817">
    <property type="entry name" value="IMS"/>
    <property type="match status" value="1"/>
</dbReference>
<dbReference type="PANTHER" id="PTHR35369:SF2">
    <property type="entry name" value="BLR3025 PROTEIN"/>
    <property type="match status" value="1"/>
</dbReference>
<evidence type="ECO:0000256" key="2">
    <source>
        <dbReference type="ARBA" id="ARBA00022763"/>
    </source>
</evidence>
<dbReference type="InterPro" id="IPR043502">
    <property type="entry name" value="DNA/RNA_pol_sf"/>
</dbReference>
<proteinExistence type="inferred from homology"/>
<gene>
    <name evidence="6" type="ORF">JQS43_08320</name>
</gene>
<dbReference type="EMBL" id="CP070499">
    <property type="protein sequence ID" value="QSB16282.1"/>
    <property type="molecule type" value="Genomic_DNA"/>
</dbReference>
<dbReference type="AlphaFoldDB" id="A0A895YJS3"/>
<evidence type="ECO:0000313" key="7">
    <source>
        <dbReference type="Proteomes" id="UP000662857"/>
    </source>
</evidence>
<comment type="function">
    <text evidence="3">Poorly processive, error-prone DNA polymerase involved in untargeted mutagenesis. Copies undamaged DNA at stalled replication forks, which arise in vivo from mismatched or misaligned primer ends. These misaligned primers can be extended by PolIV. Exhibits no 3'-5' exonuclease (proofreading) activity. May be involved in translesional synthesis, in conjunction with the beta clamp from PolIII.</text>
</comment>
<sequence length="533" mass="57051">MTSPRTLLIWCPDWSVIAAEQFAGVSASRPVAVMHANRVVACSVAARAEGVGPGLRRREAQSRCPQLIVLAHDPMRDMRAFEPVLAAVEQVVAGVAVLRPGSCAVAARGPARYFGSEERAAEHIVEQIAQECAVEARVGIAEGIFAAELAAHAGQIVPAGTTREFLAGVEVTALARPELTSRLQRLGIATLGDFAALPAGDVMTRFGFDAGLAHRLAAGEDPQPLAVRRPPPELVVADEYEEPLARIDQAAFAGRALAERLHDRLAAHGLACTRLGIEAVTAHGEELHRSWRHDGLLTAAAIADRVRWQLAGWLQPHPRGGAAAGRGGPGAAASTRNAAEWARPTAGIRRLRLLPEGVLDHAGLQPGLWGEWGEERERAGRALARVQGLLGPEGVVTAVLQGGRSLAEQVRWVPWGDEREEPETAPPWPGRLPTPSPATVFRSPTPAVVCDRAGRPVQVSARLLVSAPPARLQLGDEQEVEITAWAGPWPVDERWWAPAEAYRVARFQLCLADGRAMLVSLSAGQWLVEAEYD</sequence>
<reference evidence="6" key="1">
    <citation type="submission" date="2021-02" db="EMBL/GenBank/DDBJ databases">
        <title>Natrosporangium hydrolyticum gen. nov., sp. nov, a haloalkaliphilic actinobacterium from a soda solonchak soil.</title>
        <authorList>
            <person name="Sorokin D.Y."/>
            <person name="Khijniak T.V."/>
            <person name="Zakharycheva A.P."/>
            <person name="Boueva O.V."/>
            <person name="Ariskina E.V."/>
            <person name="Hahnke R.L."/>
            <person name="Bunk B."/>
            <person name="Sproer C."/>
            <person name="Schumann P."/>
            <person name="Evtushenko L.I."/>
            <person name="Kublanov I.V."/>
        </authorList>
    </citation>
    <scope>NUCLEOTIDE SEQUENCE</scope>
    <source>
        <strain evidence="6">DSM 106523</strain>
    </source>
</reference>
<dbReference type="InterPro" id="IPR001126">
    <property type="entry name" value="UmuC"/>
</dbReference>
<dbReference type="PROSITE" id="PS50173">
    <property type="entry name" value="UMUC"/>
    <property type="match status" value="1"/>
</dbReference>
<dbReference type="GO" id="GO:0006281">
    <property type="term" value="P:DNA repair"/>
    <property type="evidence" value="ECO:0007669"/>
    <property type="project" value="InterPro"/>
</dbReference>
<evidence type="ECO:0000256" key="1">
    <source>
        <dbReference type="ARBA" id="ARBA00010945"/>
    </source>
</evidence>
<name>A0A895YJS3_9ACTN</name>
<comment type="similarity">
    <text evidence="1">Belongs to the DNA polymerase type-Y family.</text>
</comment>
<dbReference type="Proteomes" id="UP000662857">
    <property type="component" value="Chromosome"/>
</dbReference>
<feature type="region of interest" description="Disordered" evidence="4">
    <location>
        <begin position="319"/>
        <end position="339"/>
    </location>
</feature>
<evidence type="ECO:0000256" key="4">
    <source>
        <dbReference type="SAM" id="MobiDB-lite"/>
    </source>
</evidence>
<keyword evidence="2" id="KW-0227">DNA damage</keyword>
<dbReference type="RefSeq" id="WP_239678488.1">
    <property type="nucleotide sequence ID" value="NZ_CP070499.1"/>
</dbReference>
<evidence type="ECO:0000259" key="5">
    <source>
        <dbReference type="PROSITE" id="PS50173"/>
    </source>
</evidence>
<dbReference type="PANTHER" id="PTHR35369">
    <property type="entry name" value="BLR3025 PROTEIN-RELATED"/>
    <property type="match status" value="1"/>
</dbReference>
<evidence type="ECO:0000256" key="3">
    <source>
        <dbReference type="ARBA" id="ARBA00025589"/>
    </source>
</evidence>
<protein>
    <submittedName>
        <fullName evidence="6">DNA polymerase Y family protein</fullName>
    </submittedName>
</protein>
<dbReference type="Gene3D" id="3.40.1170.60">
    <property type="match status" value="1"/>
</dbReference>
<dbReference type="CDD" id="cd03468">
    <property type="entry name" value="PolY_like"/>
    <property type="match status" value="1"/>
</dbReference>
<evidence type="ECO:0000313" key="6">
    <source>
        <dbReference type="EMBL" id="QSB16282.1"/>
    </source>
</evidence>
<dbReference type="InterPro" id="IPR043128">
    <property type="entry name" value="Rev_trsase/Diguanyl_cyclase"/>
</dbReference>
<keyword evidence="7" id="KW-1185">Reference proteome</keyword>